<protein>
    <submittedName>
        <fullName evidence="1">Uncharacterized protein</fullName>
    </submittedName>
</protein>
<reference evidence="1" key="2">
    <citation type="submission" date="2022-06" db="EMBL/GenBank/DDBJ databases">
        <title>Xiashengella guii gen. nov. sp. nov., a bacterium isolated form anaerobic digestion tank.</title>
        <authorList>
            <person name="Huang H."/>
        </authorList>
    </citation>
    <scope>NUCLEOTIDE SEQUENCE</scope>
    <source>
        <strain evidence="1">Ai-910</strain>
    </source>
</reference>
<dbReference type="EMBL" id="CP098400">
    <property type="protein sequence ID" value="URW78553.1"/>
    <property type="molecule type" value="Genomic_DNA"/>
</dbReference>
<dbReference type="KEGG" id="alkq:M9189_06710"/>
<dbReference type="RefSeq" id="WP_250721917.1">
    <property type="nucleotide sequence ID" value="NZ_CP098400.1"/>
</dbReference>
<name>A0A9J6ZLF3_9BACT</name>
<organism evidence="1 2">
    <name type="scientific">Xiashengella succiniciproducens</name>
    <dbReference type="NCBI Taxonomy" id="2949635"/>
    <lineage>
        <taxon>Bacteria</taxon>
        <taxon>Pseudomonadati</taxon>
        <taxon>Bacteroidota</taxon>
        <taxon>Bacteroidia</taxon>
        <taxon>Marinilabiliales</taxon>
        <taxon>Marinilabiliaceae</taxon>
        <taxon>Xiashengella</taxon>
    </lineage>
</organism>
<proteinExistence type="predicted"/>
<accession>A0A9J6ZLF3</accession>
<gene>
    <name evidence="1" type="ORF">M9189_06710</name>
</gene>
<dbReference type="AlphaFoldDB" id="A0A9J6ZLF3"/>
<evidence type="ECO:0000313" key="2">
    <source>
        <dbReference type="Proteomes" id="UP001056426"/>
    </source>
</evidence>
<reference evidence="1" key="1">
    <citation type="submission" date="2022-05" db="EMBL/GenBank/DDBJ databases">
        <authorList>
            <person name="Sun X."/>
        </authorList>
    </citation>
    <scope>NUCLEOTIDE SEQUENCE</scope>
    <source>
        <strain evidence="1">Ai-910</strain>
    </source>
</reference>
<sequence length="141" mass="15719">MSNRFPILKLLVIIFLILPAGLNSQEDTIIGDCLTEFGPTYVVGDKTAKALLIGEEVAEFRTTLFDGNTYRIVMCSHTPGLVEFSLYDTNRNLLFRNSDYGTPGSWDFKVEGSMECIIEARLNNEIAESGIAIMLLGFKTR</sequence>
<evidence type="ECO:0000313" key="1">
    <source>
        <dbReference type="EMBL" id="URW78553.1"/>
    </source>
</evidence>
<keyword evidence="2" id="KW-1185">Reference proteome</keyword>
<dbReference type="Proteomes" id="UP001056426">
    <property type="component" value="Chromosome"/>
</dbReference>